<protein>
    <submittedName>
        <fullName evidence="1">Uncharacterized protein</fullName>
    </submittedName>
</protein>
<keyword evidence="2" id="KW-1185">Reference proteome</keyword>
<name>A0A8H5BA01_9AGAR</name>
<dbReference type="EMBL" id="JAACJJ010000029">
    <property type="protein sequence ID" value="KAF5319504.1"/>
    <property type="molecule type" value="Genomic_DNA"/>
</dbReference>
<comment type="caution">
    <text evidence="1">The sequence shown here is derived from an EMBL/GenBank/DDBJ whole genome shotgun (WGS) entry which is preliminary data.</text>
</comment>
<evidence type="ECO:0000313" key="2">
    <source>
        <dbReference type="Proteomes" id="UP000567179"/>
    </source>
</evidence>
<reference evidence="1 2" key="1">
    <citation type="journal article" date="2020" name="ISME J.">
        <title>Uncovering the hidden diversity of litter-decomposition mechanisms in mushroom-forming fungi.</title>
        <authorList>
            <person name="Floudas D."/>
            <person name="Bentzer J."/>
            <person name="Ahren D."/>
            <person name="Johansson T."/>
            <person name="Persson P."/>
            <person name="Tunlid A."/>
        </authorList>
    </citation>
    <scope>NUCLEOTIDE SEQUENCE [LARGE SCALE GENOMIC DNA]</scope>
    <source>
        <strain evidence="1 2">CBS 101986</strain>
    </source>
</reference>
<accession>A0A8H5BA01</accession>
<organism evidence="1 2">
    <name type="scientific">Psilocybe cf. subviscida</name>
    <dbReference type="NCBI Taxonomy" id="2480587"/>
    <lineage>
        <taxon>Eukaryota</taxon>
        <taxon>Fungi</taxon>
        <taxon>Dikarya</taxon>
        <taxon>Basidiomycota</taxon>
        <taxon>Agaricomycotina</taxon>
        <taxon>Agaricomycetes</taxon>
        <taxon>Agaricomycetidae</taxon>
        <taxon>Agaricales</taxon>
        <taxon>Agaricineae</taxon>
        <taxon>Strophariaceae</taxon>
        <taxon>Psilocybe</taxon>
    </lineage>
</organism>
<dbReference type="AlphaFoldDB" id="A0A8H5BA01"/>
<sequence length="286" mass="31779">MSLRDLQPARGQGGMECYALEGLFRTHGASVFVVPLGLELNVATRAVMARDSGGDGRHSDPAKHAAAYTLLESFIHAFRSPIFSWHPTTAATRLYLAASNLQVLNTARVSWPTTASSITSFDLRYTACCIRPKLEGGSSSAQALRAAQLTPSSRALEYDYLLQQCASAGLIHPGKVDPCEPHRIRHLAPQRSSHFIEHRWSSRCHGDHEQCRARHGRLSPSTSALPQPYRDEYRAAMQLSWPDEYKAPSSQLVPLGHSQTTHACRRHPPEHTLLKPQPFETMNNFH</sequence>
<gene>
    <name evidence="1" type="ORF">D9619_008409</name>
</gene>
<proteinExistence type="predicted"/>
<evidence type="ECO:0000313" key="1">
    <source>
        <dbReference type="EMBL" id="KAF5319504.1"/>
    </source>
</evidence>
<dbReference type="Proteomes" id="UP000567179">
    <property type="component" value="Unassembled WGS sequence"/>
</dbReference>